<reference evidence="2 3" key="1">
    <citation type="submission" date="2024-05" db="EMBL/GenBank/DDBJ databases">
        <authorList>
            <consortium name="Candidatus Magnetaquicoccaceae bacterium FCR-1 genome sequencing consortium"/>
            <person name="Shimoshige H."/>
            <person name="Shimamura S."/>
            <person name="Taoka A."/>
            <person name="Kobayashi H."/>
            <person name="Maekawa T."/>
        </authorList>
    </citation>
    <scope>NUCLEOTIDE SEQUENCE [LARGE SCALE GENOMIC DNA]</scope>
    <source>
        <strain evidence="2 3">FCR-1</strain>
    </source>
</reference>
<reference evidence="2 3" key="2">
    <citation type="submission" date="2024-09" db="EMBL/GenBank/DDBJ databases">
        <title>Draft genome sequence of Candidatus Magnetaquicoccaceae bacterium FCR-1.</title>
        <authorList>
            <person name="Shimoshige H."/>
            <person name="Shimamura S."/>
            <person name="Taoka A."/>
            <person name="Kobayashi H."/>
            <person name="Maekawa T."/>
        </authorList>
    </citation>
    <scope>NUCLEOTIDE SEQUENCE [LARGE SCALE GENOMIC DNA]</scope>
    <source>
        <strain evidence="2 3">FCR-1</strain>
    </source>
</reference>
<organism evidence="2 3">
    <name type="scientific">Candidatus Magnetaquiglobus chichijimensis</name>
    <dbReference type="NCBI Taxonomy" id="3141448"/>
    <lineage>
        <taxon>Bacteria</taxon>
        <taxon>Pseudomonadati</taxon>
        <taxon>Pseudomonadota</taxon>
        <taxon>Magnetococcia</taxon>
        <taxon>Magnetococcales</taxon>
        <taxon>Candidatus Magnetaquicoccaceae</taxon>
        <taxon>Candidatus Magnetaquiglobus</taxon>
    </lineage>
</organism>
<evidence type="ECO:0008006" key="4">
    <source>
        <dbReference type="Google" id="ProtNLM"/>
    </source>
</evidence>
<feature type="transmembrane region" description="Helical" evidence="1">
    <location>
        <begin position="20"/>
        <end position="40"/>
    </location>
</feature>
<dbReference type="Proteomes" id="UP001628193">
    <property type="component" value="Unassembled WGS sequence"/>
</dbReference>
<evidence type="ECO:0000256" key="1">
    <source>
        <dbReference type="SAM" id="Phobius"/>
    </source>
</evidence>
<sequence>MKRIQSPSGFCHSRRLSLWWLVLAGLALGVSIPAAAWMAYEWVARV</sequence>
<keyword evidence="1" id="KW-1133">Transmembrane helix</keyword>
<name>A0ABQ0C973_9PROT</name>
<evidence type="ECO:0000313" key="3">
    <source>
        <dbReference type="Proteomes" id="UP001628193"/>
    </source>
</evidence>
<accession>A0ABQ0C973</accession>
<dbReference type="RefSeq" id="WP_420905131.1">
    <property type="nucleotide sequence ID" value="NZ_BAAFGK010000004.1"/>
</dbReference>
<gene>
    <name evidence="2" type="ORF">SIID45300_01767</name>
</gene>
<dbReference type="EMBL" id="BAAFGK010000004">
    <property type="protein sequence ID" value="GAB0057439.1"/>
    <property type="molecule type" value="Genomic_DNA"/>
</dbReference>
<keyword evidence="3" id="KW-1185">Reference proteome</keyword>
<proteinExistence type="predicted"/>
<evidence type="ECO:0000313" key="2">
    <source>
        <dbReference type="EMBL" id="GAB0057439.1"/>
    </source>
</evidence>
<protein>
    <recommendedName>
        <fullName evidence="4">Secreted protein</fullName>
    </recommendedName>
</protein>
<comment type="caution">
    <text evidence="2">The sequence shown here is derived from an EMBL/GenBank/DDBJ whole genome shotgun (WGS) entry which is preliminary data.</text>
</comment>
<keyword evidence="1" id="KW-0472">Membrane</keyword>
<keyword evidence="1" id="KW-0812">Transmembrane</keyword>